<dbReference type="PANTHER" id="PTHR46060">
    <property type="entry name" value="MARINER MOS1 TRANSPOSASE-LIKE PROTEIN"/>
    <property type="match status" value="1"/>
</dbReference>
<keyword evidence="2" id="KW-1185">Reference proteome</keyword>
<dbReference type="EMBL" id="BGPR01003386">
    <property type="protein sequence ID" value="GBM87494.1"/>
    <property type="molecule type" value="Genomic_DNA"/>
</dbReference>
<protein>
    <recommendedName>
        <fullName evidence="3">Mos1 transposase HTH domain-containing protein</fullName>
    </recommendedName>
</protein>
<organism evidence="1 2">
    <name type="scientific">Araneus ventricosus</name>
    <name type="common">Orbweaver spider</name>
    <name type="synonym">Epeira ventricosa</name>
    <dbReference type="NCBI Taxonomy" id="182803"/>
    <lineage>
        <taxon>Eukaryota</taxon>
        <taxon>Metazoa</taxon>
        <taxon>Ecdysozoa</taxon>
        <taxon>Arthropoda</taxon>
        <taxon>Chelicerata</taxon>
        <taxon>Arachnida</taxon>
        <taxon>Araneae</taxon>
        <taxon>Araneomorphae</taxon>
        <taxon>Entelegynae</taxon>
        <taxon>Araneoidea</taxon>
        <taxon>Araneidae</taxon>
        <taxon>Araneus</taxon>
    </lineage>
</organism>
<proteinExistence type="predicted"/>
<reference evidence="1 2" key="1">
    <citation type="journal article" date="2019" name="Sci. Rep.">
        <title>Orb-weaving spider Araneus ventricosus genome elucidates the spidroin gene catalogue.</title>
        <authorList>
            <person name="Kono N."/>
            <person name="Nakamura H."/>
            <person name="Ohtoshi R."/>
            <person name="Moran D.A.P."/>
            <person name="Shinohara A."/>
            <person name="Yoshida Y."/>
            <person name="Fujiwara M."/>
            <person name="Mori M."/>
            <person name="Tomita M."/>
            <person name="Arakawa K."/>
        </authorList>
    </citation>
    <scope>NUCLEOTIDE SEQUENCE [LARGE SCALE GENOMIC DNA]</scope>
</reference>
<dbReference type="OrthoDB" id="6435633at2759"/>
<evidence type="ECO:0000313" key="2">
    <source>
        <dbReference type="Proteomes" id="UP000499080"/>
    </source>
</evidence>
<comment type="caution">
    <text evidence="1">The sequence shown here is derived from an EMBL/GenBank/DDBJ whole genome shotgun (WGS) entry which is preliminary data.</text>
</comment>
<accession>A0A4Y2JC60</accession>
<name>A0A4Y2JC60_ARAVE</name>
<evidence type="ECO:0008006" key="3">
    <source>
        <dbReference type="Google" id="ProtNLM"/>
    </source>
</evidence>
<sequence>MSSIEQHANIKFCVLLQKSPSETLEMLKKAYGNDGMKKMAVYKWRKRFCEGQKPKESDVEDSDDVIENAPKQLKDLSKNGFQERFEELYERWKKCVDAGGKYSEGQ</sequence>
<dbReference type="Proteomes" id="UP000499080">
    <property type="component" value="Unassembled WGS sequence"/>
</dbReference>
<dbReference type="InterPro" id="IPR052709">
    <property type="entry name" value="Transposase-MT_Hybrid"/>
</dbReference>
<dbReference type="Gene3D" id="1.10.10.1450">
    <property type="match status" value="1"/>
</dbReference>
<evidence type="ECO:0000313" key="1">
    <source>
        <dbReference type="EMBL" id="GBM87494.1"/>
    </source>
</evidence>
<dbReference type="PANTHER" id="PTHR46060:SF1">
    <property type="entry name" value="MARINER MOS1 TRANSPOSASE-LIKE PROTEIN"/>
    <property type="match status" value="1"/>
</dbReference>
<dbReference type="AlphaFoldDB" id="A0A4Y2JC60"/>
<gene>
    <name evidence="1" type="ORF">AVEN_97363_1</name>
</gene>